<dbReference type="PANTHER" id="PTHR12981:SF0">
    <property type="entry name" value="ZINC FINGER PROTEIN-LIKE 1"/>
    <property type="match status" value="1"/>
</dbReference>
<protein>
    <recommendedName>
        <fullName evidence="3 11">Zinc finger protein-like 1 homolog</fullName>
    </recommendedName>
</protein>
<feature type="domain" description="RING-type" evidence="12">
    <location>
        <begin position="53"/>
        <end position="101"/>
    </location>
</feature>
<dbReference type="Gene3D" id="3.30.40.10">
    <property type="entry name" value="Zinc/RING finger domain, C3HC4 (zinc finger)"/>
    <property type="match status" value="1"/>
</dbReference>
<gene>
    <name evidence="14" type="primary">LOC108664700</name>
</gene>
<evidence type="ECO:0000256" key="8">
    <source>
        <dbReference type="ARBA" id="ARBA00022989"/>
    </source>
</evidence>
<keyword evidence="6 10" id="KW-0863">Zinc-finger</keyword>
<dbReference type="GO" id="GO:0008270">
    <property type="term" value="F:zinc ion binding"/>
    <property type="evidence" value="ECO:0007669"/>
    <property type="project" value="UniProtKB-UniRule"/>
</dbReference>
<proteinExistence type="inferred from homology"/>
<comment type="subcellular location">
    <subcellularLocation>
        <location evidence="1 11">Membrane</location>
        <topology evidence="1 11">Single-pass membrane protein</topology>
    </subcellularLocation>
</comment>
<evidence type="ECO:0000256" key="6">
    <source>
        <dbReference type="ARBA" id="ARBA00022771"/>
    </source>
</evidence>
<dbReference type="AlphaFoldDB" id="A0A8B7N000"/>
<evidence type="ECO:0000256" key="4">
    <source>
        <dbReference type="ARBA" id="ARBA00022692"/>
    </source>
</evidence>
<dbReference type="PROSITE" id="PS50089">
    <property type="entry name" value="ZF_RING_2"/>
    <property type="match status" value="1"/>
</dbReference>
<evidence type="ECO:0000256" key="9">
    <source>
        <dbReference type="ARBA" id="ARBA00023136"/>
    </source>
</evidence>
<dbReference type="Pfam" id="PF25993">
    <property type="entry name" value="zf-B_box_ZFPL1"/>
    <property type="match status" value="1"/>
</dbReference>
<evidence type="ECO:0000256" key="1">
    <source>
        <dbReference type="ARBA" id="ARBA00004167"/>
    </source>
</evidence>
<evidence type="ECO:0000256" key="7">
    <source>
        <dbReference type="ARBA" id="ARBA00022833"/>
    </source>
</evidence>
<dbReference type="GeneID" id="108664700"/>
<name>A0A8B7N000_HYAAZ</name>
<dbReference type="PANTHER" id="PTHR12981">
    <property type="entry name" value="ZINC FINGER PROTEIN-LIKE 1"/>
    <property type="match status" value="1"/>
</dbReference>
<evidence type="ECO:0000256" key="11">
    <source>
        <dbReference type="RuleBase" id="RU369078"/>
    </source>
</evidence>
<evidence type="ECO:0000313" key="14">
    <source>
        <dbReference type="RefSeq" id="XP_018006855.1"/>
    </source>
</evidence>
<dbReference type="GO" id="GO:0005794">
    <property type="term" value="C:Golgi apparatus"/>
    <property type="evidence" value="ECO:0007669"/>
    <property type="project" value="TreeGrafter"/>
</dbReference>
<comment type="similarity">
    <text evidence="2 11">Belongs to the ZFPL1 family.</text>
</comment>
<evidence type="ECO:0000256" key="10">
    <source>
        <dbReference type="PROSITE-ProRule" id="PRU00175"/>
    </source>
</evidence>
<dbReference type="SUPFAM" id="SSF57850">
    <property type="entry name" value="RING/U-box"/>
    <property type="match status" value="1"/>
</dbReference>
<evidence type="ECO:0000259" key="12">
    <source>
        <dbReference type="PROSITE" id="PS50089"/>
    </source>
</evidence>
<evidence type="ECO:0000313" key="13">
    <source>
        <dbReference type="Proteomes" id="UP000694843"/>
    </source>
</evidence>
<evidence type="ECO:0000256" key="5">
    <source>
        <dbReference type="ARBA" id="ARBA00022723"/>
    </source>
</evidence>
<keyword evidence="7 11" id="KW-0862">Zinc</keyword>
<keyword evidence="13" id="KW-1185">Reference proteome</keyword>
<dbReference type="OrthoDB" id="1916590at2759"/>
<dbReference type="InterPro" id="IPR039043">
    <property type="entry name" value="ZFPL1"/>
</dbReference>
<feature type="transmembrane region" description="Helical" evidence="11">
    <location>
        <begin position="236"/>
        <end position="253"/>
    </location>
</feature>
<dbReference type="KEGG" id="hazt:108664700"/>
<dbReference type="CDD" id="cd16487">
    <property type="entry name" value="mRING-H2-C3DHC3_ZFPL1"/>
    <property type="match status" value="1"/>
</dbReference>
<dbReference type="Pfam" id="PF25998">
    <property type="entry name" value="U-box_ZFPL1"/>
    <property type="match status" value="1"/>
</dbReference>
<dbReference type="InterPro" id="IPR013083">
    <property type="entry name" value="Znf_RING/FYVE/PHD"/>
</dbReference>
<keyword evidence="5 11" id="KW-0479">Metal-binding</keyword>
<sequence>MGLCKCQKKKVTNQFCFEHRVNVCEHCIVADHSQCIVQSYLQWLNDSQYDPTCLLCRTPLDGQPCIRLVCYDVFHSSCLERWGSSHPPHTAPAGFLCPHCRAPVFPAQQLASPVALALKEALSSWHWSRKAMGTLDNAENISNFYSLQQKDGVVTVMENSTSAHRTQTEESLTTYTEVVAPKKSMQNTLVAANTSTPDPDDMKYGRRPAKVWFSRWWRNHQPIGACTARVSLKRRLVLLCLLAMCLLLVYLLVKRKSAADDNVYLDPIFDPMNNPNIRVQHEA</sequence>
<evidence type="ECO:0000256" key="2">
    <source>
        <dbReference type="ARBA" id="ARBA00005561"/>
    </source>
</evidence>
<reference evidence="14" key="1">
    <citation type="submission" date="2025-08" db="UniProtKB">
        <authorList>
            <consortium name="RefSeq"/>
        </authorList>
    </citation>
    <scope>IDENTIFICATION</scope>
    <source>
        <tissue evidence="14">Whole organism</tissue>
    </source>
</reference>
<dbReference type="GO" id="GO:0016020">
    <property type="term" value="C:membrane"/>
    <property type="evidence" value="ECO:0007669"/>
    <property type="project" value="UniProtKB-SubCell"/>
</dbReference>
<organism evidence="13 14">
    <name type="scientific">Hyalella azteca</name>
    <name type="common">Amphipod</name>
    <dbReference type="NCBI Taxonomy" id="294128"/>
    <lineage>
        <taxon>Eukaryota</taxon>
        <taxon>Metazoa</taxon>
        <taxon>Ecdysozoa</taxon>
        <taxon>Arthropoda</taxon>
        <taxon>Crustacea</taxon>
        <taxon>Multicrustacea</taxon>
        <taxon>Malacostraca</taxon>
        <taxon>Eumalacostraca</taxon>
        <taxon>Peracarida</taxon>
        <taxon>Amphipoda</taxon>
        <taxon>Senticaudata</taxon>
        <taxon>Talitrida</taxon>
        <taxon>Talitroidea</taxon>
        <taxon>Hyalellidae</taxon>
        <taxon>Hyalella</taxon>
    </lineage>
</organism>
<keyword evidence="4 11" id="KW-0812">Transmembrane</keyword>
<dbReference type="InterPro" id="IPR058731">
    <property type="entry name" value="Znf-B_box_ZFPL1-like"/>
</dbReference>
<dbReference type="OMA" id="LXDSASA"/>
<dbReference type="RefSeq" id="XP_018006855.1">
    <property type="nucleotide sequence ID" value="XM_018151366.1"/>
</dbReference>
<keyword evidence="9 11" id="KW-0472">Membrane</keyword>
<keyword evidence="8 11" id="KW-1133">Transmembrane helix</keyword>
<accession>A0A8B7N000</accession>
<dbReference type="InterPro" id="IPR001841">
    <property type="entry name" value="Znf_RING"/>
</dbReference>
<evidence type="ECO:0000256" key="3">
    <source>
        <dbReference type="ARBA" id="ARBA00013701"/>
    </source>
</evidence>
<dbReference type="Proteomes" id="UP000694843">
    <property type="component" value="Unplaced"/>
</dbReference>
<dbReference type="InterPro" id="IPR058730">
    <property type="entry name" value="U-box_ZFPL1-like"/>
</dbReference>